<dbReference type="Pfam" id="PF00534">
    <property type="entry name" value="Glycos_transf_1"/>
    <property type="match status" value="1"/>
</dbReference>
<reference evidence="4 5" key="1">
    <citation type="journal article" date="2004" name="Nucleic Acids Res.">
        <title>Unique features revealed by the genome sequence of Acinetobacter sp. ADP1, a versatile and naturally transformation competent bacterium.</title>
        <authorList>
            <person name="Barbe V."/>
            <person name="Vallenet D."/>
            <person name="Fonknechten N."/>
            <person name="Kreimeyer A."/>
            <person name="Oztas S."/>
            <person name="Labarre L."/>
            <person name="Cruveiller S."/>
            <person name="Robert C."/>
            <person name="Duprat S."/>
            <person name="Wincker P."/>
            <person name="Ornston L.N."/>
            <person name="Weissenbach J."/>
            <person name="Marliere P."/>
            <person name="Cohen G.N."/>
            <person name="Medigue C."/>
        </authorList>
    </citation>
    <scope>NUCLEOTIDE SEQUENCE [LARGE SCALE GENOMIC DNA]</scope>
    <source>
        <strain evidence="5">ATCC 33305 / BD413 / ADP1</strain>
    </source>
</reference>
<dbReference type="InterPro" id="IPR028098">
    <property type="entry name" value="Glyco_trans_4-like_N"/>
</dbReference>
<dbReference type="GO" id="GO:0009103">
    <property type="term" value="P:lipopolysaccharide biosynthetic process"/>
    <property type="evidence" value="ECO:0007669"/>
    <property type="project" value="TreeGrafter"/>
</dbReference>
<dbReference type="eggNOG" id="COG0438">
    <property type="taxonomic scope" value="Bacteria"/>
</dbReference>
<dbReference type="EMBL" id="CR543861">
    <property type="protein sequence ID" value="CAG67063.1"/>
    <property type="molecule type" value="Genomic_DNA"/>
</dbReference>
<dbReference type="CDD" id="cd03809">
    <property type="entry name" value="GT4_MtfB-like"/>
    <property type="match status" value="1"/>
</dbReference>
<evidence type="ECO:0000259" key="3">
    <source>
        <dbReference type="Pfam" id="PF13439"/>
    </source>
</evidence>
<dbReference type="BioCyc" id="ASP62977:ACIAD_RS00390-MONOMER"/>
<dbReference type="HOGENOM" id="CLU_009583_27_2_6"/>
<dbReference type="OrthoDB" id="9801609at2"/>
<evidence type="ECO:0000313" key="5">
    <source>
        <dbReference type="Proteomes" id="UP000000430"/>
    </source>
</evidence>
<feature type="domain" description="Glycosyltransferase subfamily 4-like N-terminal" evidence="3">
    <location>
        <begin position="78"/>
        <end position="147"/>
    </location>
</feature>
<proteinExistence type="predicted"/>
<name>Q6FFU4_ACIAD</name>
<dbReference type="EC" id="2.4.1.-" evidence="4"/>
<dbReference type="CAZy" id="GT4">
    <property type="family name" value="Glycosyltransferase Family 4"/>
</dbReference>
<organism evidence="4 5">
    <name type="scientific">Acinetobacter baylyi (strain ATCC 33305 / BD413 / ADP1)</name>
    <dbReference type="NCBI Taxonomy" id="62977"/>
    <lineage>
        <taxon>Bacteria</taxon>
        <taxon>Pseudomonadati</taxon>
        <taxon>Pseudomonadota</taxon>
        <taxon>Gammaproteobacteria</taxon>
        <taxon>Moraxellales</taxon>
        <taxon>Moraxellaceae</taxon>
        <taxon>Acinetobacter</taxon>
    </lineage>
</organism>
<dbReference type="PANTHER" id="PTHR46401">
    <property type="entry name" value="GLYCOSYLTRANSFERASE WBBK-RELATED"/>
    <property type="match status" value="1"/>
</dbReference>
<gene>
    <name evidence="4" type="ordered locus">ACIAD0084</name>
</gene>
<keyword evidence="4" id="KW-0328">Glycosyltransferase</keyword>
<dbReference type="InterPro" id="IPR001296">
    <property type="entry name" value="Glyco_trans_1"/>
</dbReference>
<accession>Q6FFU4</accession>
<protein>
    <submittedName>
        <fullName evidence="4">Putative glycosyl transferase family 1 (Mannosyl transferase)</fullName>
        <ecNumber evidence="4">2.4.1.-</ecNumber>
    </submittedName>
</protein>
<keyword evidence="1 4" id="KW-0808">Transferase</keyword>
<feature type="domain" description="Glycosyl transferase family 1" evidence="2">
    <location>
        <begin position="162"/>
        <end position="314"/>
    </location>
</feature>
<dbReference type="Pfam" id="PF13439">
    <property type="entry name" value="Glyco_transf_4"/>
    <property type="match status" value="1"/>
</dbReference>
<dbReference type="STRING" id="202950.GCA_001485005_01823"/>
<evidence type="ECO:0000259" key="2">
    <source>
        <dbReference type="Pfam" id="PF00534"/>
    </source>
</evidence>
<dbReference type="Proteomes" id="UP000000430">
    <property type="component" value="Chromosome"/>
</dbReference>
<dbReference type="KEGG" id="aci:ACIAD0084"/>
<dbReference type="RefSeq" id="WP_004930811.1">
    <property type="nucleotide sequence ID" value="NC_005966.1"/>
</dbReference>
<evidence type="ECO:0000256" key="1">
    <source>
        <dbReference type="ARBA" id="ARBA00022679"/>
    </source>
</evidence>
<evidence type="ECO:0000313" key="4">
    <source>
        <dbReference type="EMBL" id="CAG67063.1"/>
    </source>
</evidence>
<sequence length="339" mass="39089">MIINCRNLLGHTTGVQRYTKKIIENWTDSSIQQISPEEKFSSGLKGHFWEQFILPRHCKDKELLWCPSNTGPLSYANQVVTIHDTVPFDHPEWLNPKFVWWYKFLQPKLAHKVNHIITISEFSKNKIIENLKIPEYKISVIYNGVDIVNIEDGLQEENKFLNLPPYILSVGSLEPRKNLTRLISAFIQYKNETKSEIKLVIVGKKGVNRVFNEAGIDEINTDDIIFTGHVSDTELQYLYKNTLGFCYPSLYEGFGLPPLEAMQFSVPVLTSNTTAIKELCEHRAILIEPTSIDSISEGIFKLLRGDISQKIIDDNLKYVQELSWKKCAEKTYEILSQYQ</sequence>
<dbReference type="Gene3D" id="3.40.50.2000">
    <property type="entry name" value="Glycogen Phosphorylase B"/>
    <property type="match status" value="2"/>
</dbReference>
<dbReference type="SUPFAM" id="SSF53756">
    <property type="entry name" value="UDP-Glycosyltransferase/glycogen phosphorylase"/>
    <property type="match status" value="1"/>
</dbReference>
<dbReference type="GO" id="GO:0016757">
    <property type="term" value="F:glycosyltransferase activity"/>
    <property type="evidence" value="ECO:0007669"/>
    <property type="project" value="UniProtKB-KW"/>
</dbReference>
<dbReference type="GeneID" id="45232608"/>
<dbReference type="PANTHER" id="PTHR46401:SF2">
    <property type="entry name" value="GLYCOSYLTRANSFERASE WBBK-RELATED"/>
    <property type="match status" value="1"/>
</dbReference>
<dbReference type="AlphaFoldDB" id="Q6FFU4"/>